<dbReference type="InterPro" id="IPR050482">
    <property type="entry name" value="Sensor_HK_TwoCompSys"/>
</dbReference>
<dbReference type="GO" id="GO:0016301">
    <property type="term" value="F:kinase activity"/>
    <property type="evidence" value="ECO:0007669"/>
    <property type="project" value="UniProtKB-KW"/>
</dbReference>
<protein>
    <submittedName>
        <fullName evidence="6">Sensor histidine kinase</fullName>
    </submittedName>
</protein>
<dbReference type="InterPro" id="IPR011712">
    <property type="entry name" value="Sig_transdc_His_kin_sub3_dim/P"/>
</dbReference>
<dbReference type="Proteomes" id="UP001597453">
    <property type="component" value="Unassembled WGS sequence"/>
</dbReference>
<evidence type="ECO:0000256" key="3">
    <source>
        <dbReference type="ARBA" id="ARBA00023012"/>
    </source>
</evidence>
<dbReference type="Gene3D" id="1.20.5.1930">
    <property type="match status" value="1"/>
</dbReference>
<feature type="domain" description="Signal transduction histidine kinase subgroup 3 dimerisation and phosphoacceptor" evidence="5">
    <location>
        <begin position="186"/>
        <end position="252"/>
    </location>
</feature>
<evidence type="ECO:0000259" key="5">
    <source>
        <dbReference type="Pfam" id="PF07730"/>
    </source>
</evidence>
<evidence type="ECO:0000256" key="1">
    <source>
        <dbReference type="ARBA" id="ARBA00022679"/>
    </source>
</evidence>
<keyword evidence="4" id="KW-0812">Transmembrane</keyword>
<dbReference type="PANTHER" id="PTHR24421:SF63">
    <property type="entry name" value="SENSOR HISTIDINE KINASE DESK"/>
    <property type="match status" value="1"/>
</dbReference>
<dbReference type="EMBL" id="JBHUNF010000002">
    <property type="protein sequence ID" value="MFD2674384.1"/>
    <property type="molecule type" value="Genomic_DNA"/>
</dbReference>
<accession>A0ABW5RIS4</accession>
<dbReference type="CDD" id="cd16917">
    <property type="entry name" value="HATPase_UhpB-NarQ-NarX-like"/>
    <property type="match status" value="1"/>
</dbReference>
<keyword evidence="7" id="KW-1185">Reference proteome</keyword>
<keyword evidence="2 6" id="KW-0418">Kinase</keyword>
<feature type="transmembrane region" description="Helical" evidence="4">
    <location>
        <begin position="78"/>
        <end position="101"/>
    </location>
</feature>
<proteinExistence type="predicted"/>
<feature type="transmembrane region" description="Helical" evidence="4">
    <location>
        <begin position="20"/>
        <end position="38"/>
    </location>
</feature>
<dbReference type="Gene3D" id="3.30.565.10">
    <property type="entry name" value="Histidine kinase-like ATPase, C-terminal domain"/>
    <property type="match status" value="1"/>
</dbReference>
<evidence type="ECO:0000313" key="6">
    <source>
        <dbReference type="EMBL" id="MFD2674384.1"/>
    </source>
</evidence>
<feature type="transmembrane region" description="Helical" evidence="4">
    <location>
        <begin position="122"/>
        <end position="142"/>
    </location>
</feature>
<dbReference type="PANTHER" id="PTHR24421">
    <property type="entry name" value="NITRATE/NITRITE SENSOR PROTEIN NARX-RELATED"/>
    <property type="match status" value="1"/>
</dbReference>
<reference evidence="7" key="1">
    <citation type="journal article" date="2019" name="Int. J. Syst. Evol. Microbiol.">
        <title>The Global Catalogue of Microorganisms (GCM) 10K type strain sequencing project: providing services to taxonomists for standard genome sequencing and annotation.</title>
        <authorList>
            <consortium name="The Broad Institute Genomics Platform"/>
            <consortium name="The Broad Institute Genome Sequencing Center for Infectious Disease"/>
            <person name="Wu L."/>
            <person name="Ma J."/>
        </authorList>
    </citation>
    <scope>NUCLEOTIDE SEQUENCE [LARGE SCALE GENOMIC DNA]</scope>
    <source>
        <strain evidence="7">TISTR 1511</strain>
    </source>
</reference>
<evidence type="ECO:0000313" key="7">
    <source>
        <dbReference type="Proteomes" id="UP001597453"/>
    </source>
</evidence>
<feature type="transmembrane region" description="Helical" evidence="4">
    <location>
        <begin position="148"/>
        <end position="167"/>
    </location>
</feature>
<evidence type="ECO:0000256" key="4">
    <source>
        <dbReference type="SAM" id="Phobius"/>
    </source>
</evidence>
<organism evidence="6 7">
    <name type="scientific">Gulosibacter bifidus</name>
    <dbReference type="NCBI Taxonomy" id="272239"/>
    <lineage>
        <taxon>Bacteria</taxon>
        <taxon>Bacillati</taxon>
        <taxon>Actinomycetota</taxon>
        <taxon>Actinomycetes</taxon>
        <taxon>Micrococcales</taxon>
        <taxon>Microbacteriaceae</taxon>
        <taxon>Gulosibacter</taxon>
    </lineage>
</organism>
<keyword evidence="4" id="KW-0472">Membrane</keyword>
<evidence type="ECO:0000256" key="2">
    <source>
        <dbReference type="ARBA" id="ARBA00022777"/>
    </source>
</evidence>
<dbReference type="InterPro" id="IPR036890">
    <property type="entry name" value="HATPase_C_sf"/>
</dbReference>
<keyword evidence="4" id="KW-1133">Transmembrane helix</keyword>
<dbReference type="SUPFAM" id="SSF55874">
    <property type="entry name" value="ATPase domain of HSP90 chaperone/DNA topoisomerase II/histidine kinase"/>
    <property type="match status" value="1"/>
</dbReference>
<sequence>MQNPDTTAGDAGVANPFEQRWFTAIWLVFLAIPILLVASYSTAGMAWDIAAYAATAVFAVTYVAGAERLGHRAPWPQLLTWAGALVAISLVTIPSLEIRVVSYSPYVLAIGLWSSPMRRAKIWAAIVVAVSMLVVVVPLGPADGFQQMLSMSGVYIALLLMILSRLISERSIAFENMQRELATVQERDEISRDIHDLLGHSLTAISLKAQLASRLVDADPARAKQELDELLQLTGASLDEVRGTVGRLRTPDLSSQVQSVRTMLETAEIDYEIIGRADAVPVERRALMAWALREGVTNLVRHSGASTAQICIAPDHLKIVDNGVGVRGGEGHGLTGLRRRVEDAGASLMLRTRDTTDGAKHGASGTVLEVRFA</sequence>
<dbReference type="RefSeq" id="WP_066056784.1">
    <property type="nucleotide sequence ID" value="NZ_JBHUNF010000002.1"/>
</dbReference>
<gene>
    <name evidence="6" type="ORF">ACFSUQ_03600</name>
</gene>
<comment type="caution">
    <text evidence="6">The sequence shown here is derived from an EMBL/GenBank/DDBJ whole genome shotgun (WGS) entry which is preliminary data.</text>
</comment>
<feature type="transmembrane region" description="Helical" evidence="4">
    <location>
        <begin position="45"/>
        <end position="66"/>
    </location>
</feature>
<keyword evidence="3" id="KW-0902">Two-component regulatory system</keyword>
<dbReference type="Pfam" id="PF07730">
    <property type="entry name" value="HisKA_3"/>
    <property type="match status" value="1"/>
</dbReference>
<name>A0ABW5RIS4_9MICO</name>
<keyword evidence="1" id="KW-0808">Transferase</keyword>